<organism evidence="2 3">
    <name type="scientific">Diversispora eburnea</name>
    <dbReference type="NCBI Taxonomy" id="1213867"/>
    <lineage>
        <taxon>Eukaryota</taxon>
        <taxon>Fungi</taxon>
        <taxon>Fungi incertae sedis</taxon>
        <taxon>Mucoromycota</taxon>
        <taxon>Glomeromycotina</taxon>
        <taxon>Glomeromycetes</taxon>
        <taxon>Diversisporales</taxon>
        <taxon>Diversisporaceae</taxon>
        <taxon>Diversispora</taxon>
    </lineage>
</organism>
<comment type="caution">
    <text evidence="2">The sequence shown here is derived from an EMBL/GenBank/DDBJ whole genome shotgun (WGS) entry which is preliminary data.</text>
</comment>
<dbReference type="AlphaFoldDB" id="A0A9N9BWI6"/>
<name>A0A9N9BWI6_9GLOM</name>
<feature type="region of interest" description="Disordered" evidence="1">
    <location>
        <begin position="291"/>
        <end position="323"/>
    </location>
</feature>
<gene>
    <name evidence="2" type="ORF">DEBURN_LOCUS8630</name>
</gene>
<protein>
    <submittedName>
        <fullName evidence="2">4223_t:CDS:1</fullName>
    </submittedName>
</protein>
<proteinExistence type="predicted"/>
<keyword evidence="3" id="KW-1185">Reference proteome</keyword>
<evidence type="ECO:0000256" key="1">
    <source>
        <dbReference type="SAM" id="MobiDB-lite"/>
    </source>
</evidence>
<evidence type="ECO:0000313" key="3">
    <source>
        <dbReference type="Proteomes" id="UP000789706"/>
    </source>
</evidence>
<evidence type="ECO:0000313" key="2">
    <source>
        <dbReference type="EMBL" id="CAG8582218.1"/>
    </source>
</evidence>
<reference evidence="2" key="1">
    <citation type="submission" date="2021-06" db="EMBL/GenBank/DDBJ databases">
        <authorList>
            <person name="Kallberg Y."/>
            <person name="Tangrot J."/>
            <person name="Rosling A."/>
        </authorList>
    </citation>
    <scope>NUCLEOTIDE SEQUENCE</scope>
    <source>
        <strain evidence="2">AZ414A</strain>
    </source>
</reference>
<dbReference type="OrthoDB" id="2419042at2759"/>
<sequence length="357" mass="39447">MPLSLSGNSSYTFLKSSSLTTPLISNKNELKILPAIPITSNNATNTITVDSANTSHSIETSFKDNYNLNNELIMKREKTSFISPIFLERRACSLDVDRNRRNSSKFINKKPVWFKTIILRLQQTETLLKNSQHRNHKTTSIFEECAQTPRHKTKEAEVLRQVGRFTIVRESEDFNTTMFDQCHCLQKPLNRKLSNQSFISSQPRSLPSLNNKSINSNFIHNSSNINLINKSPSTTTNNNNNNSSRAAASAAYTPTSCRSVLPTSASSPNLMNIHNRSKCRKFEVEWCSNSSPTSSSSGSSSSSSEAASSPASTISSLASSPGTNNININTLSSPITLSRHCKQGRKFEVTVISSGKV</sequence>
<feature type="compositionally biased region" description="Low complexity" evidence="1">
    <location>
        <begin position="291"/>
        <end position="320"/>
    </location>
</feature>
<accession>A0A9N9BWI6</accession>
<dbReference type="EMBL" id="CAJVPK010001330">
    <property type="protein sequence ID" value="CAG8582218.1"/>
    <property type="molecule type" value="Genomic_DNA"/>
</dbReference>
<dbReference type="Proteomes" id="UP000789706">
    <property type="component" value="Unassembled WGS sequence"/>
</dbReference>